<dbReference type="GO" id="GO:0045454">
    <property type="term" value="P:cell redox homeostasis"/>
    <property type="evidence" value="ECO:0007669"/>
    <property type="project" value="InterPro"/>
</dbReference>
<accession>A0AA36MAQ6</accession>
<dbReference type="FunFam" id="3.30.390.30:FF:000004">
    <property type="entry name" value="Thioredoxin reductase 1, cytoplasmic"/>
    <property type="match status" value="1"/>
</dbReference>
<dbReference type="Proteomes" id="UP001176961">
    <property type="component" value="Unassembled WGS sequence"/>
</dbReference>
<dbReference type="GO" id="GO:0004791">
    <property type="term" value="F:thioredoxin-disulfide reductase (NADPH) activity"/>
    <property type="evidence" value="ECO:0007669"/>
    <property type="project" value="UniProtKB-EC"/>
</dbReference>
<dbReference type="GO" id="GO:0004362">
    <property type="term" value="F:glutathione-disulfide reductase (NADPH) activity"/>
    <property type="evidence" value="ECO:0007669"/>
    <property type="project" value="TreeGrafter"/>
</dbReference>
<dbReference type="InterPro" id="IPR004099">
    <property type="entry name" value="Pyr_nucl-diS_OxRdtase_dimer"/>
</dbReference>
<comment type="caution">
    <text evidence="17">The sequence shown here is derived from an EMBL/GenBank/DDBJ whole genome shotgun (WGS) entry which is preliminary data.</text>
</comment>
<dbReference type="Gene3D" id="3.50.50.60">
    <property type="entry name" value="FAD/NAD(P)-binding domain"/>
    <property type="match status" value="2"/>
</dbReference>
<keyword evidence="12" id="KW-0520">NAD</keyword>
<evidence type="ECO:0000256" key="8">
    <source>
        <dbReference type="ARBA" id="ARBA00023157"/>
    </source>
</evidence>
<evidence type="ECO:0000256" key="7">
    <source>
        <dbReference type="ARBA" id="ARBA00023002"/>
    </source>
</evidence>
<dbReference type="GO" id="GO:0050660">
    <property type="term" value="F:flavin adenine dinucleotide binding"/>
    <property type="evidence" value="ECO:0007669"/>
    <property type="project" value="InterPro"/>
</dbReference>
<dbReference type="InterPro" id="IPR036249">
    <property type="entry name" value="Thioredoxin-like_sf"/>
</dbReference>
<evidence type="ECO:0000256" key="6">
    <source>
        <dbReference type="ARBA" id="ARBA00022933"/>
    </source>
</evidence>
<dbReference type="PIRSF" id="PIRSF000350">
    <property type="entry name" value="Mercury_reductase_MerA"/>
    <property type="match status" value="1"/>
</dbReference>
<organism evidence="17 18">
    <name type="scientific">Cylicocyclus nassatus</name>
    <name type="common">Nematode worm</name>
    <dbReference type="NCBI Taxonomy" id="53992"/>
    <lineage>
        <taxon>Eukaryota</taxon>
        <taxon>Metazoa</taxon>
        <taxon>Ecdysozoa</taxon>
        <taxon>Nematoda</taxon>
        <taxon>Chromadorea</taxon>
        <taxon>Rhabditida</taxon>
        <taxon>Rhabditina</taxon>
        <taxon>Rhabditomorpha</taxon>
        <taxon>Strongyloidea</taxon>
        <taxon>Strongylidae</taxon>
        <taxon>Cylicocyclus</taxon>
    </lineage>
</organism>
<dbReference type="EC" id="1.8.1.9" evidence="2"/>
<dbReference type="SUPFAM" id="SSF55424">
    <property type="entry name" value="FAD/NAD-linked reductases, dimerisation (C-terminal) domain"/>
    <property type="match status" value="1"/>
</dbReference>
<feature type="domain" description="Pyridine nucleotide-disulphide oxidoreductase dimerisation" evidence="15">
    <location>
        <begin position="545"/>
        <end position="657"/>
    </location>
</feature>
<evidence type="ECO:0000256" key="3">
    <source>
        <dbReference type="ARBA" id="ARBA00022630"/>
    </source>
</evidence>
<keyword evidence="8" id="KW-1015">Disulfide bond</keyword>
<dbReference type="InterPro" id="IPR012999">
    <property type="entry name" value="Pyr_OxRdtase_I_AS"/>
</dbReference>
<comment type="catalytic activity">
    <reaction evidence="10">
        <text>[thioredoxin]-dithiol + NADP(+) = [thioredoxin]-disulfide + NADPH + H(+)</text>
        <dbReference type="Rhea" id="RHEA:20345"/>
        <dbReference type="Rhea" id="RHEA-COMP:10698"/>
        <dbReference type="Rhea" id="RHEA-COMP:10700"/>
        <dbReference type="ChEBI" id="CHEBI:15378"/>
        <dbReference type="ChEBI" id="CHEBI:29950"/>
        <dbReference type="ChEBI" id="CHEBI:50058"/>
        <dbReference type="ChEBI" id="CHEBI:57783"/>
        <dbReference type="ChEBI" id="CHEBI:58349"/>
        <dbReference type="EC" id="1.8.1.9"/>
    </reaction>
</comment>
<evidence type="ECO:0000256" key="9">
    <source>
        <dbReference type="ARBA" id="ARBA00023284"/>
    </source>
</evidence>
<dbReference type="SUPFAM" id="SSF52833">
    <property type="entry name" value="Thioredoxin-like"/>
    <property type="match status" value="1"/>
</dbReference>
<evidence type="ECO:0000256" key="11">
    <source>
        <dbReference type="PIRSR" id="PIRSR000350-2"/>
    </source>
</evidence>
<dbReference type="AlphaFoldDB" id="A0AA36MAQ6"/>
<dbReference type="InterPro" id="IPR046952">
    <property type="entry name" value="GSHR/TRXR-like"/>
</dbReference>
<name>A0AA36MAQ6_CYLNA</name>
<dbReference type="GO" id="GO:0005829">
    <property type="term" value="C:cytosol"/>
    <property type="evidence" value="ECO:0007669"/>
    <property type="project" value="TreeGrafter"/>
</dbReference>
<dbReference type="PRINTS" id="PR00368">
    <property type="entry name" value="FADPNR"/>
</dbReference>
<dbReference type="InterPro" id="IPR023753">
    <property type="entry name" value="FAD/NAD-binding_dom"/>
</dbReference>
<comment type="similarity">
    <text evidence="1 14">Belongs to the class-I pyridine nucleotide-disulfide oxidoreductase family.</text>
</comment>
<dbReference type="Gene3D" id="3.40.30.10">
    <property type="entry name" value="Glutaredoxin"/>
    <property type="match status" value="1"/>
</dbReference>
<dbReference type="EMBL" id="CATQJL010000305">
    <property type="protein sequence ID" value="CAJ0602767.1"/>
    <property type="molecule type" value="Genomic_DNA"/>
</dbReference>
<keyword evidence="5" id="KW-0521">NADP</keyword>
<dbReference type="PROSITE" id="PS00076">
    <property type="entry name" value="PYRIDINE_REDOX_1"/>
    <property type="match status" value="1"/>
</dbReference>
<feature type="domain" description="FAD/NAD(P)-binding" evidence="16">
    <location>
        <begin position="182"/>
        <end position="525"/>
    </location>
</feature>
<dbReference type="PRINTS" id="PR00411">
    <property type="entry name" value="PNDRDTASEI"/>
</dbReference>
<evidence type="ECO:0000256" key="13">
    <source>
        <dbReference type="PIRSR" id="PIRSR000350-4"/>
    </source>
</evidence>
<comment type="cofactor">
    <cofactor evidence="12">
        <name>FAD</name>
        <dbReference type="ChEBI" id="CHEBI:57692"/>
    </cofactor>
    <text evidence="12">Binds 1 FAD per subunit.</text>
</comment>
<evidence type="ECO:0000313" key="17">
    <source>
        <dbReference type="EMBL" id="CAJ0602767.1"/>
    </source>
</evidence>
<dbReference type="PANTHER" id="PTHR42737">
    <property type="entry name" value="GLUTATHIONE REDUCTASE"/>
    <property type="match status" value="1"/>
</dbReference>
<reference evidence="17" key="1">
    <citation type="submission" date="2023-07" db="EMBL/GenBank/DDBJ databases">
        <authorList>
            <consortium name="CYATHOMIX"/>
        </authorList>
    </citation>
    <scope>NUCLEOTIDE SEQUENCE</scope>
    <source>
        <strain evidence="17">N/A</strain>
    </source>
</reference>
<dbReference type="GO" id="GO:0005739">
    <property type="term" value="C:mitochondrion"/>
    <property type="evidence" value="ECO:0007669"/>
    <property type="project" value="TreeGrafter"/>
</dbReference>
<dbReference type="SUPFAM" id="SSF51905">
    <property type="entry name" value="FAD/NAD(P)-binding domain"/>
    <property type="match status" value="2"/>
</dbReference>
<keyword evidence="6" id="KW-0712">Selenocysteine</keyword>
<gene>
    <name evidence="17" type="ORF">CYNAS_LOCUS14750</name>
</gene>
<evidence type="ECO:0000259" key="16">
    <source>
        <dbReference type="Pfam" id="PF07992"/>
    </source>
</evidence>
<keyword evidence="7 14" id="KW-0560">Oxidoreductase</keyword>
<proteinExistence type="inferred from homology"/>
<dbReference type="InterPro" id="IPR016156">
    <property type="entry name" value="FAD/NAD-linked_Rdtase_dimer_sf"/>
</dbReference>
<dbReference type="GO" id="GO:0034599">
    <property type="term" value="P:cellular response to oxidative stress"/>
    <property type="evidence" value="ECO:0007669"/>
    <property type="project" value="TreeGrafter"/>
</dbReference>
<evidence type="ECO:0000256" key="4">
    <source>
        <dbReference type="ARBA" id="ARBA00022827"/>
    </source>
</evidence>
<dbReference type="PANTHER" id="PTHR42737:SF8">
    <property type="entry name" value="THIOREDOXIN-DISULFIDE REDUCTASE"/>
    <property type="match status" value="1"/>
</dbReference>
<keyword evidence="4 12" id="KW-0274">FAD</keyword>
<keyword evidence="12" id="KW-0547">Nucleotide-binding</keyword>
<sequence>MLKISFCRASSLSGCFFTIHSTLFYRSIHGGPAISAQFLRYLPLLRDWVFKISKVPAPKMGAVAASMPNSTGSHSRARRYTHINITSVLEAIASAKIAIVHSGEESSVNACLGVIKTCGYAGNVEVTRLRVNEPAKDRLQLITLRNQWPLVFVKGDVIGGVDELKALADKHILAEWLKDHQYDLIVIGGGSGGLAAAKMAANLGKKVAVLDFVVPSPQGSSWGLGGTCVNVGCIPKKLMHQAALLGHAIKDAKMYGWKIPEGEITHNWKLLRDGVQDHIASLNWGYRVQLRERSVTYINSFATFSGPFEITATNKKGVKEKITADRFLIATGLRPRYPENTPGAREYTITSDDVFSLPYPPGKTLCIGASYVSLECAGFLKGLGFDVTVMVRSILLRGFDQDMASRIGKQMTEYGVKFVGAVPSKFEEIEPRSKTKAGRIMVYWQETGEDGTKVEKSEEFNTVIMAIGRDAETKGLGLEVIDVAKNRAGKVKGRREQSLTCPYVYAIGDVLEGVPELTPVAIQAGKVLMKRLYGGGDELTEYDDVPTTVFTPVEYGCCGLSEENAKERYGDDNIVVYHGALLPLEYTIAERADKDHCYCKLICVKNEKDRVVGLHIMSPSAGEITQGFGLAFKLGATKADFERLIGIHPTVAENFTTIYLVKKEGEEGPKASSC</sequence>
<feature type="binding site" evidence="12">
    <location>
        <begin position="368"/>
        <end position="375"/>
    </location>
    <ligand>
        <name>NAD(+)</name>
        <dbReference type="ChEBI" id="CHEBI:57540"/>
    </ligand>
</feature>
<feature type="disulfide bond" description="Redox-active" evidence="13">
    <location>
        <begin position="228"/>
        <end position="233"/>
    </location>
</feature>
<keyword evidence="18" id="KW-1185">Reference proteome</keyword>
<protein>
    <recommendedName>
        <fullName evidence="2">thioredoxin-disulfide reductase (NADPH)</fullName>
        <ecNumber evidence="2">1.8.1.9</ecNumber>
    </recommendedName>
</protein>
<dbReference type="Pfam" id="PF02852">
    <property type="entry name" value="Pyr_redox_dim"/>
    <property type="match status" value="1"/>
</dbReference>
<dbReference type="InterPro" id="IPR036188">
    <property type="entry name" value="FAD/NAD-bd_sf"/>
</dbReference>
<feature type="binding site" evidence="12">
    <location>
        <position position="468"/>
    </location>
    <ligand>
        <name>NAD(+)</name>
        <dbReference type="ChEBI" id="CHEBI:57540"/>
    </ligand>
</feature>
<evidence type="ECO:0000256" key="10">
    <source>
        <dbReference type="ARBA" id="ARBA00048132"/>
    </source>
</evidence>
<dbReference type="InterPro" id="IPR006338">
    <property type="entry name" value="Thioredoxin/glutathione_Rdtase"/>
</dbReference>
<keyword evidence="9 14" id="KW-0676">Redox-active center</keyword>
<dbReference type="FunFam" id="3.50.50.60:FF:000190">
    <property type="entry name" value="Thioredoxin reductase"/>
    <property type="match status" value="1"/>
</dbReference>
<dbReference type="InterPro" id="IPR001100">
    <property type="entry name" value="Pyr_nuc-diS_OxRdtase"/>
</dbReference>
<feature type="binding site" evidence="12">
    <location>
        <position position="237"/>
    </location>
    <ligand>
        <name>FAD</name>
        <dbReference type="ChEBI" id="CHEBI:57692"/>
    </ligand>
</feature>
<evidence type="ECO:0000259" key="15">
    <source>
        <dbReference type="Pfam" id="PF02852"/>
    </source>
</evidence>
<dbReference type="Gene3D" id="3.30.390.30">
    <property type="match status" value="1"/>
</dbReference>
<evidence type="ECO:0000256" key="5">
    <source>
        <dbReference type="ARBA" id="ARBA00022857"/>
    </source>
</evidence>
<dbReference type="NCBIfam" id="TIGR01438">
    <property type="entry name" value="TGR"/>
    <property type="match status" value="1"/>
</dbReference>
<dbReference type="GO" id="GO:0006749">
    <property type="term" value="P:glutathione metabolic process"/>
    <property type="evidence" value="ECO:0007669"/>
    <property type="project" value="TreeGrafter"/>
</dbReference>
<feature type="active site" description="Proton acceptor" evidence="11">
    <location>
        <position position="648"/>
    </location>
</feature>
<evidence type="ECO:0000256" key="12">
    <source>
        <dbReference type="PIRSR" id="PIRSR000350-3"/>
    </source>
</evidence>
<dbReference type="Pfam" id="PF07992">
    <property type="entry name" value="Pyr_redox_2"/>
    <property type="match status" value="1"/>
</dbReference>
<evidence type="ECO:0000256" key="14">
    <source>
        <dbReference type="RuleBase" id="RU003691"/>
    </source>
</evidence>
<feature type="binding site" evidence="12">
    <location>
        <position position="509"/>
    </location>
    <ligand>
        <name>FAD</name>
        <dbReference type="ChEBI" id="CHEBI:57692"/>
    </ligand>
</feature>
<evidence type="ECO:0000256" key="1">
    <source>
        <dbReference type="ARBA" id="ARBA00007532"/>
    </source>
</evidence>
<evidence type="ECO:0000256" key="2">
    <source>
        <dbReference type="ARBA" id="ARBA00012610"/>
    </source>
</evidence>
<evidence type="ECO:0000313" key="18">
    <source>
        <dbReference type="Proteomes" id="UP001176961"/>
    </source>
</evidence>
<keyword evidence="3 14" id="KW-0285">Flavoprotein</keyword>